<feature type="transmembrane region" description="Helical" evidence="6">
    <location>
        <begin position="394"/>
        <end position="416"/>
    </location>
</feature>
<dbReference type="Pfam" id="PF07690">
    <property type="entry name" value="MFS_1"/>
    <property type="match status" value="1"/>
</dbReference>
<feature type="transmembrane region" description="Helical" evidence="6">
    <location>
        <begin position="332"/>
        <end position="355"/>
    </location>
</feature>
<feature type="transmembrane region" description="Helical" evidence="6">
    <location>
        <begin position="238"/>
        <end position="260"/>
    </location>
</feature>
<keyword evidence="5 6" id="KW-0472">Membrane</keyword>
<keyword evidence="2" id="KW-0813">Transport</keyword>
<dbReference type="Proteomes" id="UP000053096">
    <property type="component" value="Unassembled WGS sequence"/>
</dbReference>
<feature type="transmembrane region" description="Helical" evidence="6">
    <location>
        <begin position="121"/>
        <end position="142"/>
    </location>
</feature>
<dbReference type="NCBIfam" id="TIGR00901">
    <property type="entry name" value="2A0125"/>
    <property type="match status" value="1"/>
</dbReference>
<feature type="domain" description="Major facilitator superfamily (MFS) profile" evidence="7">
    <location>
        <begin position="27"/>
        <end position="422"/>
    </location>
</feature>
<dbReference type="InterPro" id="IPR011701">
    <property type="entry name" value="MFS"/>
</dbReference>
<dbReference type="GO" id="GO:0016020">
    <property type="term" value="C:membrane"/>
    <property type="evidence" value="ECO:0007669"/>
    <property type="project" value="UniProtKB-SubCell"/>
</dbReference>
<feature type="transmembrane region" description="Helical" evidence="6">
    <location>
        <begin position="305"/>
        <end position="326"/>
    </location>
</feature>
<keyword evidence="3 6" id="KW-0812">Transmembrane</keyword>
<feature type="transmembrane region" description="Helical" evidence="6">
    <location>
        <begin position="362"/>
        <end position="382"/>
    </location>
</feature>
<dbReference type="SUPFAM" id="SSF103473">
    <property type="entry name" value="MFS general substrate transporter"/>
    <property type="match status" value="1"/>
</dbReference>
<protein>
    <submittedName>
        <fullName evidence="8">Muropeptide transporter</fullName>
    </submittedName>
</protein>
<dbReference type="CDD" id="cd17486">
    <property type="entry name" value="MFS_AmpG_like"/>
    <property type="match status" value="1"/>
</dbReference>
<feature type="transmembrane region" description="Helical" evidence="6">
    <location>
        <begin position="280"/>
        <end position="298"/>
    </location>
</feature>
<comment type="subcellular location">
    <subcellularLocation>
        <location evidence="1">Membrane</location>
        <topology evidence="1">Multi-pass membrane protein</topology>
    </subcellularLocation>
</comment>
<dbReference type="InterPro" id="IPR020846">
    <property type="entry name" value="MFS_dom"/>
</dbReference>
<organism evidence="8 9">
    <name type="scientific">Bordetella pseudohinzii</name>
    <dbReference type="NCBI Taxonomy" id="1331258"/>
    <lineage>
        <taxon>Bacteria</taxon>
        <taxon>Pseudomonadati</taxon>
        <taxon>Pseudomonadota</taxon>
        <taxon>Betaproteobacteria</taxon>
        <taxon>Burkholderiales</taxon>
        <taxon>Alcaligenaceae</taxon>
        <taxon>Bordetella</taxon>
    </lineage>
</organism>
<evidence type="ECO:0000313" key="9">
    <source>
        <dbReference type="Proteomes" id="UP000053096"/>
    </source>
</evidence>
<feature type="transmembrane region" description="Helical" evidence="6">
    <location>
        <begin position="163"/>
        <end position="185"/>
    </location>
</feature>
<keyword evidence="4 6" id="KW-1133">Transmembrane helix</keyword>
<dbReference type="FunFam" id="1.20.1250.20:FF:000072">
    <property type="entry name" value="Muropeptide transporter AmpG"/>
    <property type="match status" value="1"/>
</dbReference>
<dbReference type="InterPro" id="IPR004752">
    <property type="entry name" value="AmpG_permease/AT-1"/>
</dbReference>
<evidence type="ECO:0000256" key="6">
    <source>
        <dbReference type="SAM" id="Phobius"/>
    </source>
</evidence>
<dbReference type="NCBIfam" id="NF008867">
    <property type="entry name" value="PRK11902.1"/>
    <property type="match status" value="1"/>
</dbReference>
<feature type="transmembrane region" description="Helical" evidence="6">
    <location>
        <begin position="65"/>
        <end position="84"/>
    </location>
</feature>
<dbReference type="GO" id="GO:0022857">
    <property type="term" value="F:transmembrane transporter activity"/>
    <property type="evidence" value="ECO:0007669"/>
    <property type="project" value="InterPro"/>
</dbReference>
<feature type="transmembrane region" description="Helical" evidence="6">
    <location>
        <begin position="96"/>
        <end position="115"/>
    </location>
</feature>
<evidence type="ECO:0000256" key="4">
    <source>
        <dbReference type="ARBA" id="ARBA00022989"/>
    </source>
</evidence>
<feature type="transmembrane region" description="Helical" evidence="6">
    <location>
        <begin position="31"/>
        <end position="53"/>
    </location>
</feature>
<proteinExistence type="predicted"/>
<dbReference type="AlphaFoldDB" id="A0A0M7E1H4"/>
<evidence type="ECO:0000256" key="1">
    <source>
        <dbReference type="ARBA" id="ARBA00004141"/>
    </source>
</evidence>
<gene>
    <name evidence="8" type="primary">ampG</name>
    <name evidence="8" type="ORF">ERS370011_01320</name>
</gene>
<dbReference type="Gene3D" id="1.20.1250.20">
    <property type="entry name" value="MFS general substrate transporter like domains"/>
    <property type="match status" value="1"/>
</dbReference>
<evidence type="ECO:0000256" key="5">
    <source>
        <dbReference type="ARBA" id="ARBA00023136"/>
    </source>
</evidence>
<evidence type="ECO:0000256" key="3">
    <source>
        <dbReference type="ARBA" id="ARBA00022692"/>
    </source>
</evidence>
<feature type="transmembrane region" description="Helical" evidence="6">
    <location>
        <begin position="191"/>
        <end position="209"/>
    </location>
</feature>
<dbReference type="InterPro" id="IPR036259">
    <property type="entry name" value="MFS_trans_sf"/>
</dbReference>
<dbReference type="EMBL" id="CYTV01000003">
    <property type="protein sequence ID" value="CUI60022.1"/>
    <property type="molecule type" value="Genomic_DNA"/>
</dbReference>
<reference evidence="8 9" key="1">
    <citation type="submission" date="2015-09" db="EMBL/GenBank/DDBJ databases">
        <authorList>
            <person name="Jackson K.R."/>
            <person name="Lunt B.L."/>
            <person name="Fisher J.N.B."/>
            <person name="Gardner A.V."/>
            <person name="Bailey M.E."/>
            <person name="Deus L.M."/>
            <person name="Earl A.S."/>
            <person name="Gibby P.D."/>
            <person name="Hartmann K.A."/>
            <person name="Liu J.E."/>
            <person name="Manci A.M."/>
            <person name="Nielsen D.A."/>
            <person name="Solomon M.B."/>
            <person name="Breakwell D.P."/>
            <person name="Burnett S.H."/>
            <person name="Grose J.H."/>
        </authorList>
    </citation>
    <scope>NUCLEOTIDE SEQUENCE [LARGE SCALE GENOMIC DNA]</scope>
    <source>
        <strain evidence="8 9">2789STDY5608636</strain>
    </source>
</reference>
<sequence>MKQVRARAAAWRFIIASDSYRIYFSRRVAPLLVLGFASGLPLALTSGTLQAWATVEGVSLQEIGFLTLVGSAYTLKFLWAPLIDRYAPPFLGRRRSWMLVSQLLLAVSIMAMGLLSPGQSLLPLALLAVLVAFLSASQDIAFDAYSTDVLHKNERGAGAAVKVLGYRLAMLVSGGLALVLADHWLGWGPTYVLMGFLMLAGVLGTLWAPEPEQPSAAPRSLGRAVVEPFREFFSRRGALTLLALIVLYKLGDAFAGALSTTFLIRGAGFTPTEVGTVNKVLGLAATIVGALAGGAIMGRWGLYRSLMAFGLLQAVSNLGYWVIAVAPKSLSLMAVAVGIENLCGGLGTAAFVALLMAMCNQAFSATQFALLSALSAVGRTYLAGPLTPVLVAYMGWSGFFMVTVFIALPGLVLLWLRKGDIEALEREGSRA</sequence>
<evidence type="ECO:0000259" key="7">
    <source>
        <dbReference type="PROSITE" id="PS50850"/>
    </source>
</evidence>
<accession>A0A0M7E1H4</accession>
<dbReference type="PANTHER" id="PTHR12778">
    <property type="entry name" value="SOLUTE CARRIER FAMILY 33 ACETYL-COA TRANSPORTER -RELATED"/>
    <property type="match status" value="1"/>
</dbReference>
<dbReference type="PANTHER" id="PTHR12778:SF10">
    <property type="entry name" value="MAJOR FACILITATOR SUPERFAMILY DOMAIN-CONTAINING PROTEIN 3"/>
    <property type="match status" value="1"/>
</dbReference>
<name>A0A0M7E1H4_9BORD</name>
<evidence type="ECO:0000256" key="2">
    <source>
        <dbReference type="ARBA" id="ARBA00022448"/>
    </source>
</evidence>
<dbReference type="PROSITE" id="PS50850">
    <property type="entry name" value="MFS"/>
    <property type="match status" value="1"/>
</dbReference>
<evidence type="ECO:0000313" key="8">
    <source>
        <dbReference type="EMBL" id="CUI60022.1"/>
    </source>
</evidence>